<organism evidence="2 3">
    <name type="scientific">Helianthus annuus</name>
    <name type="common">Common sunflower</name>
    <dbReference type="NCBI Taxonomy" id="4232"/>
    <lineage>
        <taxon>Eukaryota</taxon>
        <taxon>Viridiplantae</taxon>
        <taxon>Streptophyta</taxon>
        <taxon>Embryophyta</taxon>
        <taxon>Tracheophyta</taxon>
        <taxon>Spermatophyta</taxon>
        <taxon>Magnoliopsida</taxon>
        <taxon>eudicotyledons</taxon>
        <taxon>Gunneridae</taxon>
        <taxon>Pentapetalae</taxon>
        <taxon>asterids</taxon>
        <taxon>campanulids</taxon>
        <taxon>Asterales</taxon>
        <taxon>Asteraceae</taxon>
        <taxon>Asteroideae</taxon>
        <taxon>Heliantheae alliance</taxon>
        <taxon>Heliantheae</taxon>
        <taxon>Helianthus</taxon>
    </lineage>
</organism>
<accession>A0A9K3N2E2</accession>
<gene>
    <name evidence="2" type="ORF">HanXRQr2_Chr11g0514111</name>
</gene>
<dbReference type="EMBL" id="MNCJ02000326">
    <property type="protein sequence ID" value="KAF5783968.1"/>
    <property type="molecule type" value="Genomic_DNA"/>
</dbReference>
<dbReference type="AlphaFoldDB" id="A0A9K3N2E2"/>
<evidence type="ECO:0000313" key="3">
    <source>
        <dbReference type="Proteomes" id="UP000215914"/>
    </source>
</evidence>
<name>A0A9K3N2E2_HELAN</name>
<comment type="caution">
    <text evidence="2">The sequence shown here is derived from an EMBL/GenBank/DDBJ whole genome shotgun (WGS) entry which is preliminary data.</text>
</comment>
<reference evidence="2" key="2">
    <citation type="submission" date="2020-06" db="EMBL/GenBank/DDBJ databases">
        <title>Helianthus annuus Genome sequencing and assembly Release 2.</title>
        <authorList>
            <person name="Gouzy J."/>
            <person name="Langlade N."/>
            <person name="Munos S."/>
        </authorList>
    </citation>
    <scope>NUCLEOTIDE SEQUENCE</scope>
    <source>
        <tissue evidence="2">Leaves</tissue>
    </source>
</reference>
<evidence type="ECO:0000256" key="1">
    <source>
        <dbReference type="SAM" id="MobiDB-lite"/>
    </source>
</evidence>
<feature type="compositionally biased region" description="Polar residues" evidence="1">
    <location>
        <begin position="57"/>
        <end position="73"/>
    </location>
</feature>
<evidence type="ECO:0000313" key="2">
    <source>
        <dbReference type="EMBL" id="KAF5783968.1"/>
    </source>
</evidence>
<dbReference type="Proteomes" id="UP000215914">
    <property type="component" value="Unassembled WGS sequence"/>
</dbReference>
<proteinExistence type="predicted"/>
<reference evidence="2" key="1">
    <citation type="journal article" date="2017" name="Nature">
        <title>The sunflower genome provides insights into oil metabolism, flowering and Asterid evolution.</title>
        <authorList>
            <person name="Badouin H."/>
            <person name="Gouzy J."/>
            <person name="Grassa C.J."/>
            <person name="Murat F."/>
            <person name="Staton S.E."/>
            <person name="Cottret L."/>
            <person name="Lelandais-Briere C."/>
            <person name="Owens G.L."/>
            <person name="Carrere S."/>
            <person name="Mayjonade B."/>
            <person name="Legrand L."/>
            <person name="Gill N."/>
            <person name="Kane N.C."/>
            <person name="Bowers J.E."/>
            <person name="Hubner S."/>
            <person name="Bellec A."/>
            <person name="Berard A."/>
            <person name="Berges H."/>
            <person name="Blanchet N."/>
            <person name="Boniface M.C."/>
            <person name="Brunel D."/>
            <person name="Catrice O."/>
            <person name="Chaidir N."/>
            <person name="Claudel C."/>
            <person name="Donnadieu C."/>
            <person name="Faraut T."/>
            <person name="Fievet G."/>
            <person name="Helmstetter N."/>
            <person name="King M."/>
            <person name="Knapp S.J."/>
            <person name="Lai Z."/>
            <person name="Le Paslier M.C."/>
            <person name="Lippi Y."/>
            <person name="Lorenzon L."/>
            <person name="Mandel J.R."/>
            <person name="Marage G."/>
            <person name="Marchand G."/>
            <person name="Marquand E."/>
            <person name="Bret-Mestries E."/>
            <person name="Morien E."/>
            <person name="Nambeesan S."/>
            <person name="Nguyen T."/>
            <person name="Pegot-Espagnet P."/>
            <person name="Pouilly N."/>
            <person name="Raftis F."/>
            <person name="Sallet E."/>
            <person name="Schiex T."/>
            <person name="Thomas J."/>
            <person name="Vandecasteele C."/>
            <person name="Vares D."/>
            <person name="Vear F."/>
            <person name="Vautrin S."/>
            <person name="Crespi M."/>
            <person name="Mangin B."/>
            <person name="Burke J.M."/>
            <person name="Salse J."/>
            <person name="Munos S."/>
            <person name="Vincourt P."/>
            <person name="Rieseberg L.H."/>
            <person name="Langlade N.B."/>
        </authorList>
    </citation>
    <scope>NUCLEOTIDE SEQUENCE</scope>
    <source>
        <tissue evidence="2">Leaves</tissue>
    </source>
</reference>
<feature type="region of interest" description="Disordered" evidence="1">
    <location>
        <begin position="43"/>
        <end position="75"/>
    </location>
</feature>
<dbReference type="Gramene" id="mRNA:HanXRQr2_Chr11g0514111">
    <property type="protein sequence ID" value="CDS:HanXRQr2_Chr11g0514111.1"/>
    <property type="gene ID" value="HanXRQr2_Chr11g0514111"/>
</dbReference>
<sequence>MKEWYESRNTTIVDVVKKINAGYEFLRNRVATLWDDRCKQQEIMKKRDDDPEDQGNPDPSATSQQPPATTSSKIIVVQPSVIESTQGTSSGTVEEIQQIEGTSSVLSSADLALQVIHPITGEFLEEGEIISDLSNEQLLALNAMKEIDNAEIDRMPSEPETTDVGSIEEIVFEGNQKKSTYVRADGTEFDPFNEEWMKENQEDIDEQLKNRTSSDNTADAFQEWRRRFLSRVERPVAPKAQVDFLQFEKVKPNGRILYWMFVKEIHCVAIKREFGIQYSDRC</sequence>
<keyword evidence="3" id="KW-1185">Reference proteome</keyword>
<protein>
    <submittedName>
        <fullName evidence="2">Uncharacterized protein</fullName>
    </submittedName>
</protein>